<dbReference type="InterPro" id="IPR050638">
    <property type="entry name" value="AA-Vitamin_Transporters"/>
</dbReference>
<feature type="transmembrane region" description="Helical" evidence="7">
    <location>
        <begin position="104"/>
        <end position="122"/>
    </location>
</feature>
<dbReference type="InterPro" id="IPR037185">
    <property type="entry name" value="EmrE-like"/>
</dbReference>
<feature type="transmembrane region" description="Helical" evidence="7">
    <location>
        <begin position="129"/>
        <end position="150"/>
    </location>
</feature>
<protein>
    <submittedName>
        <fullName evidence="9">DMT family transporter</fullName>
    </submittedName>
</protein>
<feature type="transmembrane region" description="Helical" evidence="7">
    <location>
        <begin position="74"/>
        <end position="92"/>
    </location>
</feature>
<evidence type="ECO:0000256" key="1">
    <source>
        <dbReference type="ARBA" id="ARBA00004651"/>
    </source>
</evidence>
<feature type="transmembrane region" description="Helical" evidence="7">
    <location>
        <begin position="12"/>
        <end position="32"/>
    </location>
</feature>
<evidence type="ECO:0000256" key="5">
    <source>
        <dbReference type="ARBA" id="ARBA00022989"/>
    </source>
</evidence>
<dbReference type="Proteomes" id="UP000446866">
    <property type="component" value="Unassembled WGS sequence"/>
</dbReference>
<dbReference type="SUPFAM" id="SSF103481">
    <property type="entry name" value="Multidrug resistance efflux transporter EmrE"/>
    <property type="match status" value="2"/>
</dbReference>
<evidence type="ECO:0000256" key="2">
    <source>
        <dbReference type="ARBA" id="ARBA00007362"/>
    </source>
</evidence>
<dbReference type="Gene3D" id="1.10.3730.20">
    <property type="match status" value="1"/>
</dbReference>
<keyword evidence="3" id="KW-1003">Cell membrane</keyword>
<comment type="subcellular location">
    <subcellularLocation>
        <location evidence="1">Cell membrane</location>
        <topology evidence="1">Multi-pass membrane protein</topology>
    </subcellularLocation>
</comment>
<feature type="domain" description="EamA" evidence="8">
    <location>
        <begin position="157"/>
        <end position="297"/>
    </location>
</feature>
<organism evidence="9 10">
    <name type="scientific">Anaerotruncus colihominis</name>
    <dbReference type="NCBI Taxonomy" id="169435"/>
    <lineage>
        <taxon>Bacteria</taxon>
        <taxon>Bacillati</taxon>
        <taxon>Bacillota</taxon>
        <taxon>Clostridia</taxon>
        <taxon>Eubacteriales</taxon>
        <taxon>Oscillospiraceae</taxon>
        <taxon>Anaerotruncus</taxon>
    </lineage>
</organism>
<dbReference type="InterPro" id="IPR000620">
    <property type="entry name" value="EamA_dom"/>
</dbReference>
<sequence>MKEKITEKKWFLYALVPVCALMWGMSYLGTSVTLNHLEVMELLALRWTVSTVVFLVLIALRIVKVKFKGKNIKLLILVGILQPCIYATFETLGVKYTSTSESSIFIATIPLMVLLISAIVLHQKTSKKIIGAIILAFVGVVVCVYFSPEFSVGGKGIGYLFLLAAIISGALYSLSSSKASEEFDALEVTFSISVMGAICFNAISFAMGNGVRGYALCLNDMTVLGGVLFLGICCSCLSYLIFNYVLGKLPATIGTNLVANSVTAVGVLSGCLFAGDPFGWYTVVGVALTITGVCLASTGNPD</sequence>
<evidence type="ECO:0000256" key="4">
    <source>
        <dbReference type="ARBA" id="ARBA00022692"/>
    </source>
</evidence>
<accession>A0A845QN26</accession>
<evidence type="ECO:0000313" key="9">
    <source>
        <dbReference type="EMBL" id="NBH62481.1"/>
    </source>
</evidence>
<feature type="domain" description="EamA" evidence="8">
    <location>
        <begin position="15"/>
        <end position="143"/>
    </location>
</feature>
<feature type="transmembrane region" description="Helical" evidence="7">
    <location>
        <begin position="186"/>
        <end position="207"/>
    </location>
</feature>
<feature type="transmembrane region" description="Helical" evidence="7">
    <location>
        <begin position="44"/>
        <end position="62"/>
    </location>
</feature>
<dbReference type="AlphaFoldDB" id="A0A845QN26"/>
<feature type="transmembrane region" description="Helical" evidence="7">
    <location>
        <begin position="281"/>
        <end position="299"/>
    </location>
</feature>
<evidence type="ECO:0000313" key="10">
    <source>
        <dbReference type="Proteomes" id="UP000446866"/>
    </source>
</evidence>
<evidence type="ECO:0000256" key="7">
    <source>
        <dbReference type="SAM" id="Phobius"/>
    </source>
</evidence>
<keyword evidence="10" id="KW-1185">Reference proteome</keyword>
<reference evidence="9 10" key="1">
    <citation type="submission" date="2018-08" db="EMBL/GenBank/DDBJ databases">
        <title>Murine metabolic-syndrome-specific gut microbial biobank.</title>
        <authorList>
            <person name="Liu C."/>
        </authorList>
    </citation>
    <scope>NUCLEOTIDE SEQUENCE [LARGE SCALE GENOMIC DNA]</scope>
    <source>
        <strain evidence="9 10">28</strain>
    </source>
</reference>
<dbReference type="GO" id="GO:0005886">
    <property type="term" value="C:plasma membrane"/>
    <property type="evidence" value="ECO:0007669"/>
    <property type="project" value="UniProtKB-SubCell"/>
</dbReference>
<name>A0A845QN26_9FIRM</name>
<dbReference type="PANTHER" id="PTHR32322">
    <property type="entry name" value="INNER MEMBRANE TRANSPORTER"/>
    <property type="match status" value="1"/>
</dbReference>
<evidence type="ECO:0000259" key="8">
    <source>
        <dbReference type="Pfam" id="PF00892"/>
    </source>
</evidence>
<evidence type="ECO:0000256" key="3">
    <source>
        <dbReference type="ARBA" id="ARBA00022475"/>
    </source>
</evidence>
<keyword evidence="6 7" id="KW-0472">Membrane</keyword>
<dbReference type="RefSeq" id="WP_160202769.1">
    <property type="nucleotide sequence ID" value="NZ_QXWK01000025.1"/>
</dbReference>
<dbReference type="EMBL" id="QXWK01000025">
    <property type="protein sequence ID" value="NBH62481.1"/>
    <property type="molecule type" value="Genomic_DNA"/>
</dbReference>
<feature type="transmembrane region" description="Helical" evidence="7">
    <location>
        <begin position="227"/>
        <end position="245"/>
    </location>
</feature>
<evidence type="ECO:0000256" key="6">
    <source>
        <dbReference type="ARBA" id="ARBA00023136"/>
    </source>
</evidence>
<proteinExistence type="inferred from homology"/>
<feature type="transmembrane region" description="Helical" evidence="7">
    <location>
        <begin position="156"/>
        <end position="174"/>
    </location>
</feature>
<keyword evidence="4 7" id="KW-0812">Transmembrane</keyword>
<keyword evidence="5 7" id="KW-1133">Transmembrane helix</keyword>
<feature type="transmembrane region" description="Helical" evidence="7">
    <location>
        <begin position="257"/>
        <end position="275"/>
    </location>
</feature>
<comment type="caution">
    <text evidence="9">The sequence shown here is derived from an EMBL/GenBank/DDBJ whole genome shotgun (WGS) entry which is preliminary data.</text>
</comment>
<dbReference type="PANTHER" id="PTHR32322:SF18">
    <property type="entry name" value="S-ADENOSYLMETHIONINE_S-ADENOSYLHOMOCYSTEINE TRANSPORTER"/>
    <property type="match status" value="1"/>
</dbReference>
<comment type="similarity">
    <text evidence="2">Belongs to the EamA transporter family.</text>
</comment>
<gene>
    <name evidence="9" type="ORF">D0435_12560</name>
</gene>
<dbReference type="Pfam" id="PF00892">
    <property type="entry name" value="EamA"/>
    <property type="match status" value="2"/>
</dbReference>